<accession>A0A915EF13</accession>
<name>A0A915EF13_9BILA</name>
<dbReference type="Proteomes" id="UP000887574">
    <property type="component" value="Unplaced"/>
</dbReference>
<reference evidence="2" key="1">
    <citation type="submission" date="2022-11" db="UniProtKB">
        <authorList>
            <consortium name="WormBaseParasite"/>
        </authorList>
    </citation>
    <scope>IDENTIFICATION</scope>
</reference>
<dbReference type="AlphaFoldDB" id="A0A915EF13"/>
<protein>
    <submittedName>
        <fullName evidence="2">Uncharacterized protein</fullName>
    </submittedName>
</protein>
<sequence>MITDYNATKLQAKMMGTEKAHPVNHFYVCNLSGRGESISHRSDLNAEHCNQSMDNCEIEQKVWAVIWFGMYASRKITQTEYRKKFMSEIKNTKTDDRTRSQPKLFARFVVVHY</sequence>
<evidence type="ECO:0000313" key="1">
    <source>
        <dbReference type="Proteomes" id="UP000887574"/>
    </source>
</evidence>
<dbReference type="WBParaSite" id="jg5664">
    <property type="protein sequence ID" value="jg5664"/>
    <property type="gene ID" value="jg5664"/>
</dbReference>
<proteinExistence type="predicted"/>
<organism evidence="1 2">
    <name type="scientific">Ditylenchus dipsaci</name>
    <dbReference type="NCBI Taxonomy" id="166011"/>
    <lineage>
        <taxon>Eukaryota</taxon>
        <taxon>Metazoa</taxon>
        <taxon>Ecdysozoa</taxon>
        <taxon>Nematoda</taxon>
        <taxon>Chromadorea</taxon>
        <taxon>Rhabditida</taxon>
        <taxon>Tylenchina</taxon>
        <taxon>Tylenchomorpha</taxon>
        <taxon>Sphaerularioidea</taxon>
        <taxon>Anguinidae</taxon>
        <taxon>Anguininae</taxon>
        <taxon>Ditylenchus</taxon>
    </lineage>
</organism>
<evidence type="ECO:0000313" key="2">
    <source>
        <dbReference type="WBParaSite" id="jg5664"/>
    </source>
</evidence>
<keyword evidence="1" id="KW-1185">Reference proteome</keyword>